<feature type="coiled-coil region" evidence="1">
    <location>
        <begin position="59"/>
        <end position="86"/>
    </location>
</feature>
<accession>A0A7G9YH87</accession>
<proteinExistence type="predicted"/>
<keyword evidence="1" id="KW-0175">Coiled coil</keyword>
<dbReference type="PANTHER" id="PTHR32182">
    <property type="entry name" value="DNA REPLICATION AND REPAIR PROTEIN RECF"/>
    <property type="match status" value="1"/>
</dbReference>
<dbReference type="GO" id="GO:0006302">
    <property type="term" value="P:double-strand break repair"/>
    <property type="evidence" value="ECO:0007669"/>
    <property type="project" value="TreeGrafter"/>
</dbReference>
<evidence type="ECO:0000256" key="1">
    <source>
        <dbReference type="SAM" id="Coils"/>
    </source>
</evidence>
<organism evidence="2">
    <name type="scientific">Candidatus Methanogaster sp. ANME-2c ERB4</name>
    <dbReference type="NCBI Taxonomy" id="2759911"/>
    <lineage>
        <taxon>Archaea</taxon>
        <taxon>Methanobacteriati</taxon>
        <taxon>Methanobacteriota</taxon>
        <taxon>Stenosarchaea group</taxon>
        <taxon>Methanomicrobia</taxon>
        <taxon>Methanosarcinales</taxon>
        <taxon>ANME-2 cluster</taxon>
        <taxon>Candidatus Methanogasteraceae</taxon>
        <taxon>Candidatus Methanogaster</taxon>
    </lineage>
</organism>
<dbReference type="AlphaFoldDB" id="A0A7G9YH87"/>
<name>A0A7G9YH87_9EURY</name>
<evidence type="ECO:0000313" key="2">
    <source>
        <dbReference type="EMBL" id="QNO47371.1"/>
    </source>
</evidence>
<evidence type="ECO:0008006" key="3">
    <source>
        <dbReference type="Google" id="ProtNLM"/>
    </source>
</evidence>
<dbReference type="PANTHER" id="PTHR32182:SF0">
    <property type="entry name" value="DNA REPLICATION AND REPAIR PROTEIN RECF"/>
    <property type="match status" value="1"/>
</dbReference>
<dbReference type="Gene3D" id="3.40.50.300">
    <property type="entry name" value="P-loop containing nucleotide triphosphate hydrolases"/>
    <property type="match status" value="1"/>
</dbReference>
<sequence>MVSFFNTVCAKHTIATITQFKEAKKVKDALEKLVDENPKTKELTEWKAFQTKLNQFYPIQALETELEDLEKTFTDLKKDEDNITKLILAGLYQTSIEVIPQLEDKTKCPICDRFFEGDLLSHIIEKHTALDELNKKKIAFDTQKAALEEKFDTLSQKVAAIQSETSTTVLATFKEFFNDLSVINTSIPTAATLLKKQVVELSTLNLSTQEFIEKIDSISASEAAYQKIVSDKTTDLEADVARKSLAEDYGNILKLKDAYPDYLVYSKQVDYLAVLKSNFDTLFSQLTSFIQNKIQTTFTSISADVVDYFDILEGSNPFIKNPQIKFITGKNKAVELEIEFMSEKITPAFKFLSESQVNSFGLAIFLAAVKHFNDQFKFIILDDIVHSFDSFKRSRVSQLLASKLDDFQVLILTHDQIFFDTLQRDFPSWNRYKFTSWDFATGPRYRLAKNYSEEISEFLQEDDPINAGQSLGRYLEWTFGVLNENLKTPITYKLENVYTLSEFFEPLKARFKKKLKQSGKQHKLIHFFDELEAGTIFRNYCVHWKNEASPYTTFEIEAIFNKWLDIEQMIYCNSCKSFVKYESIDNTNYVRCNCGTINLKDAQHYFEQEKSTAANCP</sequence>
<feature type="coiled-coil region" evidence="1">
    <location>
        <begin position="130"/>
        <end position="164"/>
    </location>
</feature>
<gene>
    <name evidence="2" type="ORF">LNGCCOLK_00049</name>
</gene>
<dbReference type="InterPro" id="IPR027417">
    <property type="entry name" value="P-loop_NTPase"/>
</dbReference>
<protein>
    <recommendedName>
        <fullName evidence="3">Protein CR006 P-loop domain-containing protein</fullName>
    </recommendedName>
</protein>
<dbReference type="GO" id="GO:0000731">
    <property type="term" value="P:DNA synthesis involved in DNA repair"/>
    <property type="evidence" value="ECO:0007669"/>
    <property type="project" value="TreeGrafter"/>
</dbReference>
<reference evidence="2" key="1">
    <citation type="submission" date="2020-06" db="EMBL/GenBank/DDBJ databases">
        <title>Unique genomic features of the anaerobic methanotrophic archaea.</title>
        <authorList>
            <person name="Chadwick G.L."/>
            <person name="Skennerton C.T."/>
            <person name="Laso-Perez R."/>
            <person name="Leu A.O."/>
            <person name="Speth D.R."/>
            <person name="Yu H."/>
            <person name="Morgan-Lang C."/>
            <person name="Hatzenpichler R."/>
            <person name="Goudeau D."/>
            <person name="Malmstrom R."/>
            <person name="Brazelton W.J."/>
            <person name="Woyke T."/>
            <person name="Hallam S.J."/>
            <person name="Tyson G.W."/>
            <person name="Wegener G."/>
            <person name="Boetius A."/>
            <person name="Orphan V."/>
        </authorList>
    </citation>
    <scope>NUCLEOTIDE SEQUENCE</scope>
</reference>
<dbReference type="SUPFAM" id="SSF52540">
    <property type="entry name" value="P-loop containing nucleoside triphosphate hydrolases"/>
    <property type="match status" value="1"/>
</dbReference>
<dbReference type="EMBL" id="MT631260">
    <property type="protein sequence ID" value="QNO47371.1"/>
    <property type="molecule type" value="Genomic_DNA"/>
</dbReference>